<protein>
    <submittedName>
        <fullName evidence="8">PTS glucose transporter subunit IIA</fullName>
    </submittedName>
</protein>
<dbReference type="PROSITE" id="PS51093">
    <property type="entry name" value="PTS_EIIA_TYPE_1"/>
    <property type="match status" value="1"/>
</dbReference>
<dbReference type="AlphaFoldDB" id="A0A3P3R158"/>
<keyword evidence="6" id="KW-0418">Kinase</keyword>
<keyword evidence="5" id="KW-0598">Phosphotransferase system</keyword>
<dbReference type="OrthoDB" id="92465at2"/>
<dbReference type="PANTHER" id="PTHR45008">
    <property type="entry name" value="PTS SYSTEM GLUCOSE-SPECIFIC EIIA COMPONENT"/>
    <property type="match status" value="1"/>
</dbReference>
<proteinExistence type="predicted"/>
<evidence type="ECO:0000256" key="5">
    <source>
        <dbReference type="ARBA" id="ARBA00022683"/>
    </source>
</evidence>
<reference evidence="8 9" key="1">
    <citation type="submission" date="2018-11" db="EMBL/GenBank/DDBJ databases">
        <title>Genome sequencing of Lachnoanaerobaculum sp. KCOM 2030 (= ChDC B114).</title>
        <authorList>
            <person name="Kook J.-K."/>
            <person name="Park S.-N."/>
            <person name="Lim Y.K."/>
        </authorList>
    </citation>
    <scope>NUCLEOTIDE SEQUENCE [LARGE SCALE GENOMIC DNA]</scope>
    <source>
        <strain evidence="8 9">KCOM 2030</strain>
    </source>
</reference>
<feature type="domain" description="PTS EIIA type-1" evidence="7">
    <location>
        <begin position="28"/>
        <end position="132"/>
    </location>
</feature>
<dbReference type="RefSeq" id="WP_128673548.1">
    <property type="nucleotide sequence ID" value="NZ_CAUQHB010000076.1"/>
</dbReference>
<evidence type="ECO:0000256" key="4">
    <source>
        <dbReference type="ARBA" id="ARBA00022679"/>
    </source>
</evidence>
<evidence type="ECO:0000259" key="7">
    <source>
        <dbReference type="PROSITE" id="PS51093"/>
    </source>
</evidence>
<dbReference type="PROSITE" id="PS00371">
    <property type="entry name" value="PTS_EIIA_TYPE_1_HIS"/>
    <property type="match status" value="1"/>
</dbReference>
<dbReference type="InterPro" id="IPR050890">
    <property type="entry name" value="PTS_EIIA_component"/>
</dbReference>
<dbReference type="Pfam" id="PF00358">
    <property type="entry name" value="PTS_EIIA_1"/>
    <property type="match status" value="1"/>
</dbReference>
<dbReference type="GO" id="GO:0016301">
    <property type="term" value="F:kinase activity"/>
    <property type="evidence" value="ECO:0007669"/>
    <property type="project" value="UniProtKB-KW"/>
</dbReference>
<keyword evidence="3 8" id="KW-0762">Sugar transport</keyword>
<dbReference type="PANTHER" id="PTHR45008:SF1">
    <property type="entry name" value="PTS SYSTEM GLUCOSE-SPECIFIC EIIA COMPONENT"/>
    <property type="match status" value="1"/>
</dbReference>
<dbReference type="SUPFAM" id="SSF51261">
    <property type="entry name" value="Duplicated hybrid motif"/>
    <property type="match status" value="1"/>
</dbReference>
<dbReference type="NCBIfam" id="TIGR00830">
    <property type="entry name" value="PTBA"/>
    <property type="match status" value="1"/>
</dbReference>
<evidence type="ECO:0000313" key="8">
    <source>
        <dbReference type="EMBL" id="RRJ27207.1"/>
    </source>
</evidence>
<evidence type="ECO:0000256" key="3">
    <source>
        <dbReference type="ARBA" id="ARBA00022597"/>
    </source>
</evidence>
<dbReference type="GO" id="GO:0005737">
    <property type="term" value="C:cytoplasm"/>
    <property type="evidence" value="ECO:0007669"/>
    <property type="project" value="UniProtKB-SubCell"/>
</dbReference>
<dbReference type="InterPro" id="IPR001127">
    <property type="entry name" value="PTS_EIIA_1_perm"/>
</dbReference>
<dbReference type="Proteomes" id="UP000272490">
    <property type="component" value="Unassembled WGS sequence"/>
</dbReference>
<keyword evidence="9" id="KW-1185">Reference proteome</keyword>
<evidence type="ECO:0000256" key="6">
    <source>
        <dbReference type="ARBA" id="ARBA00022777"/>
    </source>
</evidence>
<dbReference type="GO" id="GO:0009401">
    <property type="term" value="P:phosphoenolpyruvate-dependent sugar phosphotransferase system"/>
    <property type="evidence" value="ECO:0007669"/>
    <property type="project" value="UniProtKB-KW"/>
</dbReference>
<name>A0A3P3R158_9FIRM</name>
<evidence type="ECO:0000313" key="9">
    <source>
        <dbReference type="Proteomes" id="UP000272490"/>
    </source>
</evidence>
<organism evidence="8 9">
    <name type="scientific">Lachnoanaerobaculum gingivalis</name>
    <dbReference type="NCBI Taxonomy" id="2490855"/>
    <lineage>
        <taxon>Bacteria</taxon>
        <taxon>Bacillati</taxon>
        <taxon>Bacillota</taxon>
        <taxon>Clostridia</taxon>
        <taxon>Lachnospirales</taxon>
        <taxon>Lachnospiraceae</taxon>
        <taxon>Lachnoanaerobaculum</taxon>
    </lineage>
</organism>
<dbReference type="Gene3D" id="2.70.70.10">
    <property type="entry name" value="Glucose Permease (Domain IIA)"/>
    <property type="match status" value="1"/>
</dbReference>
<sequence length="159" mass="17199">MFGLFKKKKNTFFSPMSGKSVSIKEVPDETFSSEMLGKGVAIVPNDGLVTSPADGKVTMVFETLHAVSILADTGEEILIHIGLDTVKMNGEGFSSFVKAGDRVKAKDPLIQADLEKIKSAGFRTITIMLVCNTMDFKSVESITDIPVTKDSEILVVIPK</sequence>
<dbReference type="EMBL" id="RRCO01000001">
    <property type="protein sequence ID" value="RRJ27207.1"/>
    <property type="molecule type" value="Genomic_DNA"/>
</dbReference>
<comment type="caution">
    <text evidence="8">The sequence shown here is derived from an EMBL/GenBank/DDBJ whole genome shotgun (WGS) entry which is preliminary data.</text>
</comment>
<keyword evidence="4" id="KW-0808">Transferase</keyword>
<keyword evidence="2" id="KW-0813">Transport</keyword>
<evidence type="ECO:0000256" key="2">
    <source>
        <dbReference type="ARBA" id="ARBA00022448"/>
    </source>
</evidence>
<dbReference type="InterPro" id="IPR011055">
    <property type="entry name" value="Dup_hybrid_motif"/>
</dbReference>
<gene>
    <name evidence="8" type="ORF">EHV10_04200</name>
</gene>
<evidence type="ECO:0000256" key="1">
    <source>
        <dbReference type="ARBA" id="ARBA00004496"/>
    </source>
</evidence>
<accession>A0A3P3R158</accession>
<comment type="subcellular location">
    <subcellularLocation>
        <location evidence="1">Cytoplasm</location>
    </subcellularLocation>
</comment>
<dbReference type="FunFam" id="2.70.70.10:FF:000001">
    <property type="entry name" value="PTS system glucose-specific IIA component"/>
    <property type="match status" value="1"/>
</dbReference>